<keyword evidence="2" id="KW-1185">Reference proteome</keyword>
<organism evidence="1 2">
    <name type="scientific">Linum trigynum</name>
    <dbReference type="NCBI Taxonomy" id="586398"/>
    <lineage>
        <taxon>Eukaryota</taxon>
        <taxon>Viridiplantae</taxon>
        <taxon>Streptophyta</taxon>
        <taxon>Embryophyta</taxon>
        <taxon>Tracheophyta</taxon>
        <taxon>Spermatophyta</taxon>
        <taxon>Magnoliopsida</taxon>
        <taxon>eudicotyledons</taxon>
        <taxon>Gunneridae</taxon>
        <taxon>Pentapetalae</taxon>
        <taxon>rosids</taxon>
        <taxon>fabids</taxon>
        <taxon>Malpighiales</taxon>
        <taxon>Linaceae</taxon>
        <taxon>Linum</taxon>
    </lineage>
</organism>
<dbReference type="EMBL" id="OZ034817">
    <property type="protein sequence ID" value="CAL1383909.1"/>
    <property type="molecule type" value="Genomic_DNA"/>
</dbReference>
<evidence type="ECO:0000313" key="2">
    <source>
        <dbReference type="Proteomes" id="UP001497516"/>
    </source>
</evidence>
<dbReference type="Proteomes" id="UP001497516">
    <property type="component" value="Chromosome 4"/>
</dbReference>
<name>A0AAV2EDT9_9ROSI</name>
<protein>
    <submittedName>
        <fullName evidence="1">Uncharacterized protein</fullName>
    </submittedName>
</protein>
<evidence type="ECO:0000313" key="1">
    <source>
        <dbReference type="EMBL" id="CAL1383909.1"/>
    </source>
</evidence>
<proteinExistence type="predicted"/>
<reference evidence="1 2" key="1">
    <citation type="submission" date="2024-04" db="EMBL/GenBank/DDBJ databases">
        <authorList>
            <person name="Fracassetti M."/>
        </authorList>
    </citation>
    <scope>NUCLEOTIDE SEQUENCE [LARGE SCALE GENOMIC DNA]</scope>
</reference>
<accession>A0AAV2EDT9</accession>
<dbReference type="AlphaFoldDB" id="A0AAV2EDT9"/>
<sequence length="219" mass="22827">MGARTRGGGTAKEETGLGVGCGEEELAAADDGAEGCVSDLHRAFGRKGDDSDLISIVAWEELRRGVEELPTTADDEEMGARTWGGGTAKEETGLGVGCGEEELAAADDGAEGCVSDLHIAFDRKGDDSDLISIVAWEELRRGVEELPMAADDKEMGAPTWGGGTAEEETAPGVGCGEEELAAAVRWRGEGGAEEDGVFDIAGEGFSFWWLKAAKGFQPL</sequence>
<gene>
    <name evidence="1" type="ORF">LTRI10_LOCUS25149</name>
</gene>